<dbReference type="Pfam" id="PF00528">
    <property type="entry name" value="BPD_transp_1"/>
    <property type="match status" value="1"/>
</dbReference>
<dbReference type="GO" id="GO:0055085">
    <property type="term" value="P:transmembrane transport"/>
    <property type="evidence" value="ECO:0007669"/>
    <property type="project" value="InterPro"/>
</dbReference>
<evidence type="ECO:0000313" key="9">
    <source>
        <dbReference type="EMBL" id="GLB30924.1"/>
    </source>
</evidence>
<reference evidence="9 12" key="2">
    <citation type="journal article" date="2024" name="Int. J. Syst. Evol. Microbiol.">
        <title>Lacrimispora brassicae sp. nov. isolated from fermented cabbage, and proposal of Clostridium indicum Gundawar et al. 2019 and Clostridium methoxybenzovorans Mechichi et al. 1999 as heterotypic synonyms of Lacrimispora amygdalina (Parshina et al. 2003) Haas and Blanchard 2020 and Lacrimispora indolis (McClung and McCoy 1957) Haas and Blanchard 2020, respectively.</title>
        <authorList>
            <person name="Kobayashi H."/>
            <person name="Tanizawa Y."/>
            <person name="Sakamoto M."/>
            <person name="Ohkuma M."/>
            <person name="Tohno M."/>
        </authorList>
    </citation>
    <scope>NUCLEOTIDE SEQUENCE [LARGE SCALE GENOMIC DNA]</scope>
    <source>
        <strain evidence="9 12">DSM 12857</strain>
    </source>
</reference>
<evidence type="ECO:0000256" key="6">
    <source>
        <dbReference type="ARBA" id="ARBA00023136"/>
    </source>
</evidence>
<feature type="transmembrane region" description="Helical" evidence="7">
    <location>
        <begin position="152"/>
        <end position="171"/>
    </location>
</feature>
<reference evidence="10 11" key="1">
    <citation type="submission" date="2018-07" db="EMBL/GenBank/DDBJ databases">
        <title>New species, Clostridium PI-S10-A1B.</title>
        <authorList>
            <person name="Krishna G."/>
            <person name="Summeta K."/>
            <person name="Shikha S."/>
            <person name="Prabhu P.B."/>
            <person name="Suresh K."/>
        </authorList>
    </citation>
    <scope>NUCLEOTIDE SEQUENCE [LARGE SCALE GENOMIC DNA]</scope>
    <source>
        <strain evidence="10 11">PI-S10-A1B</strain>
    </source>
</reference>
<feature type="domain" description="ABC transmembrane type-1" evidence="8">
    <location>
        <begin position="67"/>
        <end position="279"/>
    </location>
</feature>
<dbReference type="PANTHER" id="PTHR30193:SF37">
    <property type="entry name" value="INNER MEMBRANE ABC TRANSPORTER PERMEASE PROTEIN YCJO"/>
    <property type="match status" value="1"/>
</dbReference>
<organism evidence="10 11">
    <name type="scientific">Lacrimispora amygdalina</name>
    <dbReference type="NCBI Taxonomy" id="253257"/>
    <lineage>
        <taxon>Bacteria</taxon>
        <taxon>Bacillati</taxon>
        <taxon>Bacillota</taxon>
        <taxon>Clostridia</taxon>
        <taxon>Lachnospirales</taxon>
        <taxon>Lachnospiraceae</taxon>
        <taxon>Lacrimispora</taxon>
    </lineage>
</organism>
<keyword evidence="6 7" id="KW-0472">Membrane</keyword>
<dbReference type="InterPro" id="IPR051393">
    <property type="entry name" value="ABC_transporter_permease"/>
</dbReference>
<name>A0A3E2NCG5_9FIRM</name>
<dbReference type="RefSeq" id="WP_117417325.1">
    <property type="nucleotide sequence ID" value="NZ_BRPJ01000051.1"/>
</dbReference>
<keyword evidence="3" id="KW-1003">Cell membrane</keyword>
<evidence type="ECO:0000313" key="12">
    <source>
        <dbReference type="Proteomes" id="UP001419084"/>
    </source>
</evidence>
<dbReference type="Gene3D" id="1.10.3720.10">
    <property type="entry name" value="MetI-like"/>
    <property type="match status" value="1"/>
</dbReference>
<evidence type="ECO:0000256" key="3">
    <source>
        <dbReference type="ARBA" id="ARBA00022475"/>
    </source>
</evidence>
<evidence type="ECO:0000313" key="11">
    <source>
        <dbReference type="Proteomes" id="UP000260680"/>
    </source>
</evidence>
<sequence>MRKFERKAFPYLLLAPTLFIFGLFLFFPALNGLWISLTKWDGVNPQVFVGIRNYIKLFSDRGFWDSFLRTIFFTGVSVPLVYVSAMGLALLLSGARKGNDFFRAVFYWPTMISSIIVGLTWRFLLGEEFGVINYLLTVMGKSPVKWLTDQNYSMGVVIFVTAWSMSGYYMVMFISGIKAISETYYEAARIDGAGFFHQFRYITLPLLKPTSLLVLVLSTVTIIKTYPLVYALTQGGPAGATKFMVQTIQETGFEKNQMGYASAMTMILFVLLAMFTVVQFKVNKGGEQDAD</sequence>
<dbReference type="CDD" id="cd06261">
    <property type="entry name" value="TM_PBP2"/>
    <property type="match status" value="1"/>
</dbReference>
<dbReference type="InterPro" id="IPR035906">
    <property type="entry name" value="MetI-like_sf"/>
</dbReference>
<keyword evidence="12" id="KW-1185">Reference proteome</keyword>
<dbReference type="PROSITE" id="PS50928">
    <property type="entry name" value="ABC_TM1"/>
    <property type="match status" value="1"/>
</dbReference>
<feature type="transmembrane region" description="Helical" evidence="7">
    <location>
        <begin position="71"/>
        <end position="92"/>
    </location>
</feature>
<feature type="transmembrane region" description="Helical" evidence="7">
    <location>
        <begin position="212"/>
        <end position="232"/>
    </location>
</feature>
<evidence type="ECO:0000256" key="7">
    <source>
        <dbReference type="RuleBase" id="RU363032"/>
    </source>
</evidence>
<feature type="transmembrane region" description="Helical" evidence="7">
    <location>
        <begin position="12"/>
        <end position="35"/>
    </location>
</feature>
<evidence type="ECO:0000256" key="1">
    <source>
        <dbReference type="ARBA" id="ARBA00004651"/>
    </source>
</evidence>
<feature type="transmembrane region" description="Helical" evidence="7">
    <location>
        <begin position="104"/>
        <end position="124"/>
    </location>
</feature>
<dbReference type="SUPFAM" id="SSF161098">
    <property type="entry name" value="MetI-like"/>
    <property type="match status" value="1"/>
</dbReference>
<dbReference type="PANTHER" id="PTHR30193">
    <property type="entry name" value="ABC TRANSPORTER PERMEASE PROTEIN"/>
    <property type="match status" value="1"/>
</dbReference>
<dbReference type="AlphaFoldDB" id="A0A3E2NCG5"/>
<proteinExistence type="inferred from homology"/>
<dbReference type="EMBL" id="BRPJ01000051">
    <property type="protein sequence ID" value="GLB30924.1"/>
    <property type="molecule type" value="Genomic_DNA"/>
</dbReference>
<keyword evidence="5 7" id="KW-1133">Transmembrane helix</keyword>
<evidence type="ECO:0000256" key="5">
    <source>
        <dbReference type="ARBA" id="ARBA00022989"/>
    </source>
</evidence>
<comment type="caution">
    <text evidence="10">The sequence shown here is derived from an EMBL/GenBank/DDBJ whole genome shotgun (WGS) entry which is preliminary data.</text>
</comment>
<feature type="transmembrane region" description="Helical" evidence="7">
    <location>
        <begin position="258"/>
        <end position="278"/>
    </location>
</feature>
<evidence type="ECO:0000259" key="8">
    <source>
        <dbReference type="PROSITE" id="PS50928"/>
    </source>
</evidence>
<evidence type="ECO:0000313" key="10">
    <source>
        <dbReference type="EMBL" id="RFZ78682.1"/>
    </source>
</evidence>
<comment type="subcellular location">
    <subcellularLocation>
        <location evidence="1 7">Cell membrane</location>
        <topology evidence="1 7">Multi-pass membrane protein</topology>
    </subcellularLocation>
</comment>
<keyword evidence="2 7" id="KW-0813">Transport</keyword>
<dbReference type="EMBL" id="QOHO01000032">
    <property type="protein sequence ID" value="RFZ78682.1"/>
    <property type="molecule type" value="Genomic_DNA"/>
</dbReference>
<accession>A0A3E2NCG5</accession>
<evidence type="ECO:0000256" key="4">
    <source>
        <dbReference type="ARBA" id="ARBA00022692"/>
    </source>
</evidence>
<dbReference type="Proteomes" id="UP001419084">
    <property type="component" value="Unassembled WGS sequence"/>
</dbReference>
<dbReference type="OrthoDB" id="9779462at2"/>
<keyword evidence="4 7" id="KW-0812">Transmembrane</keyword>
<dbReference type="Proteomes" id="UP000260680">
    <property type="component" value="Unassembled WGS sequence"/>
</dbReference>
<evidence type="ECO:0000256" key="2">
    <source>
        <dbReference type="ARBA" id="ARBA00022448"/>
    </source>
</evidence>
<dbReference type="GO" id="GO:0005886">
    <property type="term" value="C:plasma membrane"/>
    <property type="evidence" value="ECO:0007669"/>
    <property type="project" value="UniProtKB-SubCell"/>
</dbReference>
<protein>
    <submittedName>
        <fullName evidence="10">Sugar ABC transporter permease</fullName>
    </submittedName>
</protein>
<gene>
    <name evidence="10" type="ORF">DS742_12490</name>
    <name evidence="9" type="ORF">LAD12857_28470</name>
</gene>
<dbReference type="InterPro" id="IPR000515">
    <property type="entry name" value="MetI-like"/>
</dbReference>
<comment type="similarity">
    <text evidence="7">Belongs to the binding-protein-dependent transport system permease family.</text>
</comment>